<organism evidence="1 2">
    <name type="scientific">Eggerthella lenta</name>
    <name type="common">Eubacterium lentum</name>
    <dbReference type="NCBI Taxonomy" id="84112"/>
    <lineage>
        <taxon>Bacteria</taxon>
        <taxon>Bacillati</taxon>
        <taxon>Actinomycetota</taxon>
        <taxon>Coriobacteriia</taxon>
        <taxon>Eggerthellales</taxon>
        <taxon>Eggerthellaceae</taxon>
        <taxon>Eggerthella</taxon>
    </lineage>
</organism>
<protein>
    <recommendedName>
        <fullName evidence="3">Phenylacetate--CoA ligase family protein</fullName>
    </recommendedName>
</protein>
<dbReference type="EMBL" id="PPTX01000014">
    <property type="protein sequence ID" value="RDB78758.1"/>
    <property type="molecule type" value="Genomic_DNA"/>
</dbReference>
<dbReference type="PANTHER" id="PTHR36932:SF1">
    <property type="entry name" value="CAPSULAR POLYSACCHARIDE BIOSYNTHESIS PROTEIN"/>
    <property type="match status" value="1"/>
</dbReference>
<dbReference type="Gene3D" id="3.40.50.12780">
    <property type="entry name" value="N-terminal domain of ligase-like"/>
    <property type="match status" value="1"/>
</dbReference>
<sequence length="446" mass="50641">MDKMAVYNRLPVFAQNWACSVEGARIARTRFGSLFRRTLQDYEARSRWSSERIAAYRDERLRAMVKYCYDTVPYYRAMFDEGGIDPASIKSLDDMGRLPLLTKKEVNENPERFFSTAYRGKRIKHHTSGTTGSGFVFYTSPEAICEQWACWWRFREALGIEFGTSQAMFGTQKVVPAIQAAPPYWRENRPGNQVYFSAFHESEGNLAEYCEEIKRRRIPWIHGYPSLLVPVALFAARNGVSFPCVRFVTTGAENLYDHQAALVERSFGVRPYQHYGMCEGVANFSQDSEHRMLVDEDYAAVEFCDDGRIIGSTLTNMAMPLLRWDTGDIAESTTLPDGRREVVSLDGRAEDSVLLPNGTTVGKLDHVFKDTVHIAEAQIHQNPDLSITVYAVKAQDDVAEDEQKALRQFAESFSCPVPIAFEYVTSIPRAASGKLRFVVSEARRDR</sequence>
<reference evidence="1 2" key="1">
    <citation type="journal article" date="2018" name="Elife">
        <title>Discovery and characterization of a prevalent human gut bacterial enzyme sufficient for the inactivation of a family of plant toxins.</title>
        <authorList>
            <person name="Koppel N."/>
            <person name="Bisanz J.E."/>
            <person name="Pandelia M.E."/>
            <person name="Turnbaugh P.J."/>
            <person name="Balskus E.P."/>
        </authorList>
    </citation>
    <scope>NUCLEOTIDE SEQUENCE [LARGE SCALE GENOMIC DNA]</scope>
    <source>
        <strain evidence="1 2">MR1 #12</strain>
    </source>
</reference>
<dbReference type="RefSeq" id="WP_114516524.1">
    <property type="nucleotide sequence ID" value="NZ_CP089333.1"/>
</dbReference>
<dbReference type="SUPFAM" id="SSF56801">
    <property type="entry name" value="Acetyl-CoA synthetase-like"/>
    <property type="match status" value="1"/>
</dbReference>
<dbReference type="AlphaFoldDB" id="A0A369MRS5"/>
<name>A0A369MRS5_EGGLN</name>
<dbReference type="PANTHER" id="PTHR36932">
    <property type="entry name" value="CAPSULAR POLYSACCHARIDE BIOSYNTHESIS PROTEIN"/>
    <property type="match status" value="1"/>
</dbReference>
<dbReference type="InterPro" id="IPR042099">
    <property type="entry name" value="ANL_N_sf"/>
</dbReference>
<comment type="caution">
    <text evidence="1">The sequence shown here is derived from an EMBL/GenBank/DDBJ whole genome shotgun (WGS) entry which is preliminary data.</text>
</comment>
<proteinExistence type="predicted"/>
<gene>
    <name evidence="1" type="ORF">C1872_09750</name>
</gene>
<evidence type="ECO:0000313" key="1">
    <source>
        <dbReference type="EMBL" id="RDB78758.1"/>
    </source>
</evidence>
<evidence type="ECO:0008006" key="3">
    <source>
        <dbReference type="Google" id="ProtNLM"/>
    </source>
</evidence>
<dbReference type="InterPro" id="IPR053158">
    <property type="entry name" value="CapK_Type1_Caps_Biosynth"/>
</dbReference>
<dbReference type="Proteomes" id="UP000253752">
    <property type="component" value="Unassembled WGS sequence"/>
</dbReference>
<accession>A0A369MRS5</accession>
<evidence type="ECO:0000313" key="2">
    <source>
        <dbReference type="Proteomes" id="UP000253752"/>
    </source>
</evidence>